<gene>
    <name evidence="1" type="ORF">CRYO30217_03543</name>
</gene>
<protein>
    <submittedName>
        <fullName evidence="1">Uncharacterized protein</fullName>
    </submittedName>
</protein>
<keyword evidence="2" id="KW-1185">Reference proteome</keyword>
<dbReference type="RefSeq" id="WP_258543716.1">
    <property type="nucleotide sequence ID" value="NZ_OU015584.1"/>
</dbReference>
<dbReference type="KEGG" id="ptan:CRYO30217_03543"/>
<accession>A0A916JQV3</accession>
<name>A0A916JQV3_9FLAO</name>
<sequence length="234" mass="26854">MAKAKGIFKVKGKIGDLVFFIKNGEQHIKLAETQKGKRMKAYDKNDKRVITNNVRTGLNYYATSIHRIMKLGGVNIGRSQFNTLMNHIYYGMINQLRGRPTIRASEVKKVVHGFQWKNNHLGYEIFIEQNDEGILIQNASTKFLEGLRTATEKYQINIFKIELDDLTWNGEKYNYTLPGKVPAFIQQDWLCTAEEPSIQIALENIKDNEFIIVSVLPLIDAYYPSQSGASVWVF</sequence>
<reference evidence="1" key="1">
    <citation type="submission" date="2021-04" db="EMBL/GenBank/DDBJ databases">
        <authorList>
            <person name="Rodrigo-Torres L."/>
            <person name="Arahal R. D."/>
            <person name="Lucena T."/>
        </authorList>
    </citation>
    <scope>NUCLEOTIDE SEQUENCE</scope>
    <source>
        <strain evidence="1">AS29M-1</strain>
    </source>
</reference>
<evidence type="ECO:0000313" key="1">
    <source>
        <dbReference type="EMBL" id="CAG5087670.1"/>
    </source>
</evidence>
<dbReference type="EMBL" id="OU015584">
    <property type="protein sequence ID" value="CAG5087670.1"/>
    <property type="molecule type" value="Genomic_DNA"/>
</dbReference>
<dbReference type="AlphaFoldDB" id="A0A916JQV3"/>
<proteinExistence type="predicted"/>
<dbReference type="Proteomes" id="UP000683507">
    <property type="component" value="Chromosome"/>
</dbReference>
<organism evidence="1 2">
    <name type="scientific">Parvicella tangerina</name>
    <dbReference type="NCBI Taxonomy" id="2829795"/>
    <lineage>
        <taxon>Bacteria</taxon>
        <taxon>Pseudomonadati</taxon>
        <taxon>Bacteroidota</taxon>
        <taxon>Flavobacteriia</taxon>
        <taxon>Flavobacteriales</taxon>
        <taxon>Parvicellaceae</taxon>
        <taxon>Parvicella</taxon>
    </lineage>
</organism>
<evidence type="ECO:0000313" key="2">
    <source>
        <dbReference type="Proteomes" id="UP000683507"/>
    </source>
</evidence>